<protein>
    <submittedName>
        <fullName evidence="2">Uncharacterized protein</fullName>
    </submittedName>
</protein>
<proteinExistence type="predicted"/>
<dbReference type="Proteomes" id="UP000003963">
    <property type="component" value="Unassembled WGS sequence"/>
</dbReference>
<sequence length="76" mass="8227">MPPGPPIQEDGIVSDYGKYQDKIRTVGAGRRPECVGAEPHEDDEGTRFFGVPAWVICLVACAAMPVALLSYTYASR</sequence>
<accession>D9WD76</accession>
<feature type="transmembrane region" description="Helical" evidence="1">
    <location>
        <begin position="53"/>
        <end position="74"/>
    </location>
</feature>
<dbReference type="AlphaFoldDB" id="D9WD76"/>
<name>D9WD76_9ACTN</name>
<evidence type="ECO:0000256" key="1">
    <source>
        <dbReference type="SAM" id="Phobius"/>
    </source>
</evidence>
<dbReference type="EMBL" id="GG657754">
    <property type="protein sequence ID" value="EFL25138.1"/>
    <property type="molecule type" value="Genomic_DNA"/>
</dbReference>
<evidence type="ECO:0000313" key="3">
    <source>
        <dbReference type="Proteomes" id="UP000003963"/>
    </source>
</evidence>
<dbReference type="STRING" id="457427.SSOG_04852"/>
<gene>
    <name evidence="2" type="ORF">SSOG_04852</name>
</gene>
<keyword evidence="1" id="KW-0472">Membrane</keyword>
<reference evidence="2 3" key="1">
    <citation type="submission" date="2009-02" db="EMBL/GenBank/DDBJ databases">
        <title>Annotation of Streptomyces hygroscopicus strain ATCC 53653.</title>
        <authorList>
            <consortium name="The Broad Institute Genome Sequencing Platform"/>
            <consortium name="Broad Institute Microbial Sequencing Center"/>
            <person name="Fischbach M."/>
            <person name="Godfrey P."/>
            <person name="Ward D."/>
            <person name="Young S."/>
            <person name="Zeng Q."/>
            <person name="Koehrsen M."/>
            <person name="Alvarado L."/>
            <person name="Berlin A.M."/>
            <person name="Bochicchio J."/>
            <person name="Borenstein D."/>
            <person name="Chapman S.B."/>
            <person name="Chen Z."/>
            <person name="Engels R."/>
            <person name="Freedman E."/>
            <person name="Gellesch M."/>
            <person name="Goldberg J."/>
            <person name="Griggs A."/>
            <person name="Gujja S."/>
            <person name="Heilman E.R."/>
            <person name="Heiman D.I."/>
            <person name="Hepburn T.A."/>
            <person name="Howarth C."/>
            <person name="Jen D."/>
            <person name="Larson L."/>
            <person name="Lewis B."/>
            <person name="Mehta T."/>
            <person name="Park D."/>
            <person name="Pearson M."/>
            <person name="Richards J."/>
            <person name="Roberts A."/>
            <person name="Saif S."/>
            <person name="Shea T.D."/>
            <person name="Shenoy N."/>
            <person name="Sisk P."/>
            <person name="Stolte C."/>
            <person name="Sykes S.N."/>
            <person name="Thomson T."/>
            <person name="Walk T."/>
            <person name="White J."/>
            <person name="Yandava C."/>
            <person name="Straight P."/>
            <person name="Clardy J."/>
            <person name="Hung D."/>
            <person name="Kolter R."/>
            <person name="Mekalanos J."/>
            <person name="Walker S."/>
            <person name="Walsh C.T."/>
            <person name="Wieland-Brown L.C."/>
            <person name="Haas B."/>
            <person name="Nusbaum C."/>
            <person name="Birren B."/>
        </authorList>
    </citation>
    <scope>NUCLEOTIDE SEQUENCE [LARGE SCALE GENOMIC DNA]</scope>
    <source>
        <strain evidence="2 3">ATCC 53653</strain>
    </source>
</reference>
<keyword evidence="1" id="KW-0812">Transmembrane</keyword>
<evidence type="ECO:0000313" key="2">
    <source>
        <dbReference type="EMBL" id="EFL25138.1"/>
    </source>
</evidence>
<keyword evidence="3" id="KW-1185">Reference proteome</keyword>
<dbReference type="HOGENOM" id="CLU_2652922_0_0_11"/>
<organism evidence="2 3">
    <name type="scientific">Streptomyces himastatinicus ATCC 53653</name>
    <dbReference type="NCBI Taxonomy" id="457427"/>
    <lineage>
        <taxon>Bacteria</taxon>
        <taxon>Bacillati</taxon>
        <taxon>Actinomycetota</taxon>
        <taxon>Actinomycetes</taxon>
        <taxon>Kitasatosporales</taxon>
        <taxon>Streptomycetaceae</taxon>
        <taxon>Streptomyces</taxon>
        <taxon>Streptomyces violaceusniger group</taxon>
    </lineage>
</organism>
<keyword evidence="1" id="KW-1133">Transmembrane helix</keyword>